<dbReference type="SUPFAM" id="SSF53335">
    <property type="entry name" value="S-adenosyl-L-methionine-dependent methyltransferases"/>
    <property type="match status" value="1"/>
</dbReference>
<dbReference type="HOGENOM" id="CLU_816114_0_0_9"/>
<sequence length="339" mass="40238">MITFEKNKEIDLSMKNLLLSMFEVNEYLSSILDYNEKFLSTENEKELMHILKKYNIPYNNLKYDSKILTDNPYYKNIKLENVHFGNVRYEKTTIKKRTLMSMNFHNPLGKYLFHYHPIGHFETDVDLPALKEDDKVWMSPAVSEIESMRDGIDKGHGKCLTMGLGIGVLPYLWLLKDEVESVTIVEFNKDIINLFDTYIRPQFKIDKKLKIIHGDAFDYYREDFLSQFDYIYVDFWESTEDGLDFYTKLMEKKVDISNIDYWIEDSILYDVKYIVALYLFAVYEGKSILDFISSIDEDFKAIAKKINKYFKTRNDIIKTEDELLNIIHSKEILKKILSI</sequence>
<protein>
    <recommendedName>
        <fullName evidence="3">Methyltransferase</fullName>
    </recommendedName>
</protein>
<dbReference type="RefSeq" id="WP_044040191.1">
    <property type="nucleotide sequence ID" value="NZ_HG917869.1"/>
</dbReference>
<dbReference type="Proteomes" id="UP000019426">
    <property type="component" value="Chromosome M2/40_rep2"/>
</dbReference>
<dbReference type="EMBL" id="HG917869">
    <property type="protein sequence ID" value="CDM70018.1"/>
    <property type="molecule type" value="Genomic_DNA"/>
</dbReference>
<dbReference type="STRING" id="1216932.CM240_2901"/>
<dbReference type="Gene3D" id="3.40.50.150">
    <property type="entry name" value="Vaccinia Virus protein VP39"/>
    <property type="match status" value="1"/>
</dbReference>
<dbReference type="KEGG" id="clt:CM240_2901"/>
<organism evidence="1 2">
    <name type="scientific">Clostridium bornimense</name>
    <dbReference type="NCBI Taxonomy" id="1216932"/>
    <lineage>
        <taxon>Bacteria</taxon>
        <taxon>Bacillati</taxon>
        <taxon>Bacillota</taxon>
        <taxon>Clostridia</taxon>
        <taxon>Eubacteriales</taxon>
        <taxon>Clostridiaceae</taxon>
        <taxon>Clostridium</taxon>
    </lineage>
</organism>
<keyword evidence="2" id="KW-1185">Reference proteome</keyword>
<dbReference type="OrthoDB" id="1640444at2"/>
<evidence type="ECO:0000313" key="2">
    <source>
        <dbReference type="Proteomes" id="UP000019426"/>
    </source>
</evidence>
<name>W6RZX8_9CLOT</name>
<dbReference type="eggNOG" id="COG0421">
    <property type="taxonomic scope" value="Bacteria"/>
</dbReference>
<dbReference type="AlphaFoldDB" id="W6RZX8"/>
<evidence type="ECO:0000313" key="1">
    <source>
        <dbReference type="EMBL" id="CDM70018.1"/>
    </source>
</evidence>
<accession>W6RZX8</accession>
<dbReference type="PATRIC" id="fig|1216932.3.peg.2867"/>
<reference evidence="1 2" key="1">
    <citation type="submission" date="2013-11" db="EMBL/GenBank/DDBJ databases">
        <title>Complete genome sequence of Clostridum sp. M2/40.</title>
        <authorList>
            <person name="Wibberg D."/>
            <person name="Puehler A."/>
            <person name="Schlueter A."/>
        </authorList>
    </citation>
    <scope>NUCLEOTIDE SEQUENCE [LARGE SCALE GENOMIC DNA]</scope>
    <source>
        <strain evidence="2">M2/40</strain>
    </source>
</reference>
<dbReference type="InterPro" id="IPR029063">
    <property type="entry name" value="SAM-dependent_MTases_sf"/>
</dbReference>
<evidence type="ECO:0008006" key="3">
    <source>
        <dbReference type="Google" id="ProtNLM"/>
    </source>
</evidence>
<proteinExistence type="predicted"/>
<gene>
    <name evidence="1" type="ORF">CM240_2901</name>
</gene>